<comment type="similarity">
    <text evidence="1">Belongs to the NmrA-type oxidoreductase family.</text>
</comment>
<evidence type="ECO:0000256" key="3">
    <source>
        <dbReference type="ARBA" id="ARBA00023002"/>
    </source>
</evidence>
<evidence type="ECO:0000259" key="4">
    <source>
        <dbReference type="Pfam" id="PF05368"/>
    </source>
</evidence>
<evidence type="ECO:0000313" key="5">
    <source>
        <dbReference type="EMBL" id="RPA74898.1"/>
    </source>
</evidence>
<dbReference type="EMBL" id="ML119777">
    <property type="protein sequence ID" value="RPA74898.1"/>
    <property type="molecule type" value="Genomic_DNA"/>
</dbReference>
<name>A0A3N4HQY4_ASCIM</name>
<dbReference type="PANTHER" id="PTHR42748:SF30">
    <property type="entry name" value="NMRA-LIKE DOMAIN-CONTAINING PROTEIN"/>
    <property type="match status" value="1"/>
</dbReference>
<dbReference type="GO" id="GO:0016491">
    <property type="term" value="F:oxidoreductase activity"/>
    <property type="evidence" value="ECO:0007669"/>
    <property type="project" value="UniProtKB-KW"/>
</dbReference>
<dbReference type="SUPFAM" id="SSF51735">
    <property type="entry name" value="NAD(P)-binding Rossmann-fold domains"/>
    <property type="match status" value="1"/>
</dbReference>
<gene>
    <name evidence="5" type="ORF">BJ508DRAFT_332622</name>
</gene>
<feature type="domain" description="NmrA-like" evidence="4">
    <location>
        <begin position="5"/>
        <end position="305"/>
    </location>
</feature>
<protein>
    <submittedName>
        <fullName evidence="5">NAD(P)-binding protein</fullName>
    </submittedName>
</protein>
<dbReference type="OrthoDB" id="3358371at2759"/>
<dbReference type="Gene3D" id="3.40.50.720">
    <property type="entry name" value="NAD(P)-binding Rossmann-like Domain"/>
    <property type="match status" value="1"/>
</dbReference>
<dbReference type="Gene3D" id="3.90.25.10">
    <property type="entry name" value="UDP-galactose 4-epimerase, domain 1"/>
    <property type="match status" value="1"/>
</dbReference>
<organism evidence="5 6">
    <name type="scientific">Ascobolus immersus RN42</name>
    <dbReference type="NCBI Taxonomy" id="1160509"/>
    <lineage>
        <taxon>Eukaryota</taxon>
        <taxon>Fungi</taxon>
        <taxon>Dikarya</taxon>
        <taxon>Ascomycota</taxon>
        <taxon>Pezizomycotina</taxon>
        <taxon>Pezizomycetes</taxon>
        <taxon>Pezizales</taxon>
        <taxon>Ascobolaceae</taxon>
        <taxon>Ascobolus</taxon>
    </lineage>
</organism>
<keyword evidence="6" id="KW-1185">Reference proteome</keyword>
<proteinExistence type="inferred from homology"/>
<dbReference type="CDD" id="cd05251">
    <property type="entry name" value="NmrA_like_SDR_a"/>
    <property type="match status" value="1"/>
</dbReference>
<dbReference type="AlphaFoldDB" id="A0A3N4HQY4"/>
<dbReference type="InterPro" id="IPR036291">
    <property type="entry name" value="NAD(P)-bd_dom_sf"/>
</dbReference>
<reference evidence="5 6" key="1">
    <citation type="journal article" date="2018" name="Nat. Ecol. Evol.">
        <title>Pezizomycetes genomes reveal the molecular basis of ectomycorrhizal truffle lifestyle.</title>
        <authorList>
            <person name="Murat C."/>
            <person name="Payen T."/>
            <person name="Noel B."/>
            <person name="Kuo A."/>
            <person name="Morin E."/>
            <person name="Chen J."/>
            <person name="Kohler A."/>
            <person name="Krizsan K."/>
            <person name="Balestrini R."/>
            <person name="Da Silva C."/>
            <person name="Montanini B."/>
            <person name="Hainaut M."/>
            <person name="Levati E."/>
            <person name="Barry K.W."/>
            <person name="Belfiori B."/>
            <person name="Cichocki N."/>
            <person name="Clum A."/>
            <person name="Dockter R.B."/>
            <person name="Fauchery L."/>
            <person name="Guy J."/>
            <person name="Iotti M."/>
            <person name="Le Tacon F."/>
            <person name="Lindquist E.A."/>
            <person name="Lipzen A."/>
            <person name="Malagnac F."/>
            <person name="Mello A."/>
            <person name="Molinier V."/>
            <person name="Miyauchi S."/>
            <person name="Poulain J."/>
            <person name="Riccioni C."/>
            <person name="Rubini A."/>
            <person name="Sitrit Y."/>
            <person name="Splivallo R."/>
            <person name="Traeger S."/>
            <person name="Wang M."/>
            <person name="Zifcakova L."/>
            <person name="Wipf D."/>
            <person name="Zambonelli A."/>
            <person name="Paolocci F."/>
            <person name="Nowrousian M."/>
            <person name="Ottonello S."/>
            <person name="Baldrian P."/>
            <person name="Spatafora J.W."/>
            <person name="Henrissat B."/>
            <person name="Nagy L.G."/>
            <person name="Aury J.M."/>
            <person name="Wincker P."/>
            <person name="Grigoriev I.V."/>
            <person name="Bonfante P."/>
            <person name="Martin F.M."/>
        </authorList>
    </citation>
    <scope>NUCLEOTIDE SEQUENCE [LARGE SCALE GENOMIC DNA]</scope>
    <source>
        <strain evidence="5 6">RN42</strain>
    </source>
</reference>
<dbReference type="Proteomes" id="UP000275078">
    <property type="component" value="Unassembled WGS sequence"/>
</dbReference>
<keyword evidence="2" id="KW-0521">NADP</keyword>
<evidence type="ECO:0000313" key="6">
    <source>
        <dbReference type="Proteomes" id="UP000275078"/>
    </source>
</evidence>
<dbReference type="Pfam" id="PF05368">
    <property type="entry name" value="NmrA"/>
    <property type="match status" value="1"/>
</dbReference>
<dbReference type="GO" id="GO:0005634">
    <property type="term" value="C:nucleus"/>
    <property type="evidence" value="ECO:0007669"/>
    <property type="project" value="TreeGrafter"/>
</dbReference>
<dbReference type="InterPro" id="IPR008030">
    <property type="entry name" value="NmrA-like"/>
</dbReference>
<evidence type="ECO:0000256" key="2">
    <source>
        <dbReference type="ARBA" id="ARBA00022857"/>
    </source>
</evidence>
<dbReference type="PANTHER" id="PTHR42748">
    <property type="entry name" value="NITROGEN METABOLITE REPRESSION PROTEIN NMRA FAMILY MEMBER"/>
    <property type="match status" value="1"/>
</dbReference>
<evidence type="ECO:0000256" key="1">
    <source>
        <dbReference type="ARBA" id="ARBA00006328"/>
    </source>
</evidence>
<keyword evidence="3" id="KW-0560">Oxidoreductase</keyword>
<dbReference type="STRING" id="1160509.A0A3N4HQY4"/>
<dbReference type="InterPro" id="IPR051164">
    <property type="entry name" value="NmrA-like_oxidored"/>
</dbReference>
<accession>A0A3N4HQY4</accession>
<sequence length="341" mass="37989">MSTDKKLITVYAATGTQGSAVARSLLANPNFSVRGTTRNPSSDKAKALAAEGVEIVKADGFDAESLKAAFAGSWGIYVNTDSNDASMNESHGRAEYDQGVLIVDAALAAGVQHIVYSSLPSTTDHTGIANTPFDTKNKIEKYIRQQPFKTSSFIYAGWYMENNLPTWPFLDSHRGGFPRQKDEEGYVTLKYGKWGDANGAPYIAIVDDWGWIVHGMFLDPEAVNGKIIHGGSEELHYPEYVKIFTEVTGVKARYVEIDHDELPAFGIRPLEELVEMFKYIYKMDGRYMGEPLNLKPTEELKKKALKAVGREEKGLTTWRDWLQRHKETVLSHGYHESAPGQ</sequence>